<keyword evidence="2" id="KW-1185">Reference proteome</keyword>
<evidence type="ECO:0000313" key="2">
    <source>
        <dbReference type="Proteomes" id="UP001200470"/>
    </source>
</evidence>
<evidence type="ECO:0000313" key="1">
    <source>
        <dbReference type="EMBL" id="MCF2563460.1"/>
    </source>
</evidence>
<dbReference type="EMBL" id="JADYTN010000008">
    <property type="protein sequence ID" value="MCF2563460.1"/>
    <property type="molecule type" value="Genomic_DNA"/>
</dbReference>
<reference evidence="1 2" key="1">
    <citation type="submission" date="2020-12" db="EMBL/GenBank/DDBJ databases">
        <title>Whole genome sequences of gut porcine anaerobes.</title>
        <authorList>
            <person name="Kubasova T."/>
            <person name="Jahodarova E."/>
            <person name="Rychlik I."/>
        </authorList>
    </citation>
    <scope>NUCLEOTIDE SEQUENCE [LARGE SCALE GENOMIC DNA]</scope>
    <source>
        <strain evidence="1 2">An925</strain>
    </source>
</reference>
<gene>
    <name evidence="1" type="ORF">I6E12_04965</name>
</gene>
<name>A0ABS9CEC7_9BACT</name>
<protein>
    <submittedName>
        <fullName evidence="1">Uncharacterized protein</fullName>
    </submittedName>
</protein>
<sequence>MNIIQRNCIRLLREGAFNEHLTLEPMSAWKWERALVFAQIHDITPWVFDGIRQSADDFFLRLDASLLANWQQVTIHAVSEQAEADIDKQETEEQRLSNPLLNRKLRRLLQQAEKEISIESLQATKAFMLRLVGISRNLLTQGIHLRRFVELAIYLRTTRDNIDYEHIRSWITQLYMEHVASLTASVLVSLFDFDAGNIPFAEASSPKEAQQLIREFMKISGNELDEWYFTQGDHVFVGTNNSSSLIWHVRHSFRYMYVFPQESPFNLLGNFIHSLSHIEE</sequence>
<comment type="caution">
    <text evidence="1">The sequence shown here is derived from an EMBL/GenBank/DDBJ whole genome shotgun (WGS) entry which is preliminary data.</text>
</comment>
<dbReference type="RefSeq" id="WP_301637836.1">
    <property type="nucleotide sequence ID" value="NZ_JADYTN010000008.1"/>
</dbReference>
<accession>A0ABS9CEC7</accession>
<organism evidence="1 2">
    <name type="scientific">Xylanibacter brevis</name>
    <dbReference type="NCBI Taxonomy" id="83231"/>
    <lineage>
        <taxon>Bacteria</taxon>
        <taxon>Pseudomonadati</taxon>
        <taxon>Bacteroidota</taxon>
        <taxon>Bacteroidia</taxon>
        <taxon>Bacteroidales</taxon>
        <taxon>Prevotellaceae</taxon>
        <taxon>Xylanibacter</taxon>
    </lineage>
</organism>
<proteinExistence type="predicted"/>
<dbReference type="Proteomes" id="UP001200470">
    <property type="component" value="Unassembled WGS sequence"/>
</dbReference>